<evidence type="ECO:0000256" key="3">
    <source>
        <dbReference type="SAM" id="MobiDB-lite"/>
    </source>
</evidence>
<dbReference type="Pfam" id="PF13385">
    <property type="entry name" value="Laminin_G_3"/>
    <property type="match status" value="1"/>
</dbReference>
<dbReference type="EMBL" id="NMVO01000019">
    <property type="protein sequence ID" value="OYO07981.1"/>
    <property type="molecule type" value="Genomic_DNA"/>
</dbReference>
<evidence type="ECO:0000256" key="4">
    <source>
        <dbReference type="SAM" id="Phobius"/>
    </source>
</evidence>
<organism evidence="6 7">
    <name type="scientific">Enemella evansiae</name>
    <dbReference type="NCBI Taxonomy" id="2016499"/>
    <lineage>
        <taxon>Bacteria</taxon>
        <taxon>Bacillati</taxon>
        <taxon>Actinomycetota</taxon>
        <taxon>Actinomycetes</taxon>
        <taxon>Propionibacteriales</taxon>
        <taxon>Propionibacteriaceae</taxon>
        <taxon>Enemella</taxon>
    </lineage>
</organism>
<keyword evidence="4" id="KW-0472">Membrane</keyword>
<dbReference type="SUPFAM" id="SSF49899">
    <property type="entry name" value="Concanavalin A-like lectins/glucanases"/>
    <property type="match status" value="1"/>
</dbReference>
<dbReference type="InterPro" id="IPR001791">
    <property type="entry name" value="Laminin_G"/>
</dbReference>
<name>A0A255FXF8_9ACTN</name>
<feature type="transmembrane region" description="Helical" evidence="4">
    <location>
        <begin position="134"/>
        <end position="157"/>
    </location>
</feature>
<dbReference type="CDD" id="cd00110">
    <property type="entry name" value="LamG"/>
    <property type="match status" value="1"/>
</dbReference>
<dbReference type="SMART" id="SM00560">
    <property type="entry name" value="LamGL"/>
    <property type="match status" value="1"/>
</dbReference>
<proteinExistence type="predicted"/>
<dbReference type="Gene3D" id="2.60.120.200">
    <property type="match status" value="1"/>
</dbReference>
<evidence type="ECO:0000256" key="2">
    <source>
        <dbReference type="ARBA" id="ARBA00023157"/>
    </source>
</evidence>
<keyword evidence="7" id="KW-1185">Reference proteome</keyword>
<keyword evidence="2" id="KW-1015">Disulfide bond</keyword>
<keyword evidence="1" id="KW-0732">Signal</keyword>
<evidence type="ECO:0000256" key="1">
    <source>
        <dbReference type="ARBA" id="ARBA00022729"/>
    </source>
</evidence>
<keyword evidence="4" id="KW-0812">Transmembrane</keyword>
<dbReference type="InterPro" id="IPR006558">
    <property type="entry name" value="LamG-like"/>
</dbReference>
<comment type="caution">
    <text evidence="6">The sequence shown here is derived from an EMBL/GenBank/DDBJ whole genome shotgun (WGS) entry which is preliminary data.</text>
</comment>
<dbReference type="InterPro" id="IPR013320">
    <property type="entry name" value="ConA-like_dom_sf"/>
</dbReference>
<feature type="region of interest" description="Disordered" evidence="3">
    <location>
        <begin position="235"/>
        <end position="258"/>
    </location>
</feature>
<dbReference type="OrthoDB" id="9802683at2"/>
<evidence type="ECO:0000313" key="7">
    <source>
        <dbReference type="Proteomes" id="UP000215896"/>
    </source>
</evidence>
<feature type="transmembrane region" description="Helical" evidence="4">
    <location>
        <begin position="9"/>
        <end position="30"/>
    </location>
</feature>
<dbReference type="CDD" id="cd06462">
    <property type="entry name" value="Peptidase_S24_S26"/>
    <property type="match status" value="1"/>
</dbReference>
<evidence type="ECO:0000313" key="6">
    <source>
        <dbReference type="EMBL" id="OYO07981.1"/>
    </source>
</evidence>
<feature type="domain" description="LamG-like jellyroll fold" evidence="5">
    <location>
        <begin position="286"/>
        <end position="426"/>
    </location>
</feature>
<dbReference type="AlphaFoldDB" id="A0A255FXF8"/>
<sequence length="438" mass="45996">MNTATWPGLILLVAARTVLFAVLGMAVWAVTPLALGWTSTTVVTGSMAPAINAGDVVVSMPMAGADVEPGRVVLANDPDHADRLRLHRMLERNPEGALILQGDANPEPDSSPIGNEEVRGIGVIRVPWLGLPLVWLRAGAMGPLVATTAALAVLCAIGSGQLQQVRRPAAIALTGTLAALGVLAVATLPPTASAAFSARSQSTAAFTTAATVDYGNLIRTAKPIVFWEGDTADPARDTSGASASTNNAGLTTQAGAGRTGRGGAVYLARPTGGMDLAKRFPGPGPQSFTLELWFKTGLQGQGGRLIGYGESRAPRSSGLYDRAIYLTTDGRIIYGNDGYGPNRLETKSRYDDGQWHHIVATRDASGMRLIVDGTALSRQAASVQSYDGHWRVGYDNLSGWPSAPSLNSFPGWADDIAIYDRALTVTEAQEHYRAGRPN</sequence>
<dbReference type="Proteomes" id="UP000215896">
    <property type="component" value="Unassembled WGS sequence"/>
</dbReference>
<evidence type="ECO:0000259" key="5">
    <source>
        <dbReference type="SMART" id="SM00560"/>
    </source>
</evidence>
<feature type="transmembrane region" description="Helical" evidence="4">
    <location>
        <begin position="169"/>
        <end position="188"/>
    </location>
</feature>
<accession>A0A255FXF8</accession>
<reference evidence="6 7" key="1">
    <citation type="submission" date="2017-07" db="EMBL/GenBank/DDBJ databases">
        <title>Draft whole genome sequences of clinical Proprionibacteriaceae strains.</title>
        <authorList>
            <person name="Bernier A.-M."/>
            <person name="Bernard K."/>
            <person name="Domingo M.-C."/>
        </authorList>
    </citation>
    <scope>NUCLEOTIDE SEQUENCE [LARGE SCALE GENOMIC DNA]</scope>
    <source>
        <strain evidence="6 7">NML 030167</strain>
    </source>
</reference>
<dbReference type="RefSeq" id="WP_094407359.1">
    <property type="nucleotide sequence ID" value="NZ_NMVO01000019.1"/>
</dbReference>
<protein>
    <recommendedName>
        <fullName evidence="5">LamG-like jellyroll fold domain-containing protein</fullName>
    </recommendedName>
</protein>
<keyword evidence="4" id="KW-1133">Transmembrane helix</keyword>
<gene>
    <name evidence="6" type="ORF">CGZ94_21270</name>
</gene>